<evidence type="ECO:0000259" key="7">
    <source>
        <dbReference type="PROSITE" id="PS51158"/>
    </source>
</evidence>
<dbReference type="PANTHER" id="PTHR45992">
    <property type="entry name" value="EUKARYOTIC ELONGATION FACTOR 2 KINASE-RELATED"/>
    <property type="match status" value="1"/>
</dbReference>
<dbReference type="CDD" id="cd04515">
    <property type="entry name" value="Alpha_kinase"/>
    <property type="match status" value="1"/>
</dbReference>
<evidence type="ECO:0000256" key="5">
    <source>
        <dbReference type="ARBA" id="ARBA00022840"/>
    </source>
</evidence>
<evidence type="ECO:0000256" key="4">
    <source>
        <dbReference type="ARBA" id="ARBA00022777"/>
    </source>
</evidence>
<proteinExistence type="predicted"/>
<reference evidence="8 9" key="1">
    <citation type="journal article" date="2020" name="ISME J.">
        <title>Uncovering the hidden diversity of litter-decomposition mechanisms in mushroom-forming fungi.</title>
        <authorList>
            <person name="Floudas D."/>
            <person name="Bentzer J."/>
            <person name="Ahren D."/>
            <person name="Johansson T."/>
            <person name="Persson P."/>
            <person name="Tunlid A."/>
        </authorList>
    </citation>
    <scope>NUCLEOTIDE SEQUENCE [LARGE SCALE GENOMIC DNA]</scope>
    <source>
        <strain evidence="8 9">CBS 175.51</strain>
    </source>
</reference>
<dbReference type="InterPro" id="IPR011009">
    <property type="entry name" value="Kinase-like_dom_sf"/>
</dbReference>
<dbReference type="InterPro" id="IPR004166">
    <property type="entry name" value="a-kinase_dom"/>
</dbReference>
<dbReference type="PROSITE" id="PS51158">
    <property type="entry name" value="ALPHA_KINASE"/>
    <property type="match status" value="1"/>
</dbReference>
<dbReference type="AlphaFoldDB" id="A0A8H5FCB8"/>
<keyword evidence="9" id="KW-1185">Reference proteome</keyword>
<dbReference type="GO" id="GO:0004674">
    <property type="term" value="F:protein serine/threonine kinase activity"/>
    <property type="evidence" value="ECO:0007669"/>
    <property type="project" value="UniProtKB-KW"/>
</dbReference>
<dbReference type="SUPFAM" id="SSF56112">
    <property type="entry name" value="Protein kinase-like (PK-like)"/>
    <property type="match status" value="1"/>
</dbReference>
<evidence type="ECO:0000313" key="9">
    <source>
        <dbReference type="Proteomes" id="UP000541558"/>
    </source>
</evidence>
<protein>
    <recommendedName>
        <fullName evidence="7">Alpha-type protein kinase domain-containing protein</fullName>
    </recommendedName>
</protein>
<evidence type="ECO:0000256" key="6">
    <source>
        <dbReference type="SAM" id="MobiDB-lite"/>
    </source>
</evidence>
<comment type="caution">
    <text evidence="8">The sequence shown here is derived from an EMBL/GenBank/DDBJ whole genome shotgun (WGS) entry which is preliminary data.</text>
</comment>
<dbReference type="EMBL" id="JAACJK010000115">
    <property type="protein sequence ID" value="KAF5331243.1"/>
    <property type="molecule type" value="Genomic_DNA"/>
</dbReference>
<dbReference type="Pfam" id="PF02816">
    <property type="entry name" value="Alpha_kinase"/>
    <property type="match status" value="1"/>
</dbReference>
<feature type="region of interest" description="Disordered" evidence="6">
    <location>
        <begin position="150"/>
        <end position="182"/>
    </location>
</feature>
<keyword evidence="4" id="KW-0418">Kinase</keyword>
<dbReference type="GO" id="GO:0005524">
    <property type="term" value="F:ATP binding"/>
    <property type="evidence" value="ECO:0007669"/>
    <property type="project" value="UniProtKB-KW"/>
</dbReference>
<evidence type="ECO:0000256" key="3">
    <source>
        <dbReference type="ARBA" id="ARBA00022741"/>
    </source>
</evidence>
<feature type="compositionally biased region" description="Acidic residues" evidence="6">
    <location>
        <begin position="311"/>
        <end position="321"/>
    </location>
</feature>
<organism evidence="8 9">
    <name type="scientific">Ephemerocybe angulata</name>
    <dbReference type="NCBI Taxonomy" id="980116"/>
    <lineage>
        <taxon>Eukaryota</taxon>
        <taxon>Fungi</taxon>
        <taxon>Dikarya</taxon>
        <taxon>Basidiomycota</taxon>
        <taxon>Agaricomycotina</taxon>
        <taxon>Agaricomycetes</taxon>
        <taxon>Agaricomycetidae</taxon>
        <taxon>Agaricales</taxon>
        <taxon>Agaricineae</taxon>
        <taxon>Psathyrellaceae</taxon>
        <taxon>Ephemerocybe</taxon>
    </lineage>
</organism>
<feature type="region of interest" description="Disordered" evidence="6">
    <location>
        <begin position="102"/>
        <end position="128"/>
    </location>
</feature>
<dbReference type="OrthoDB" id="301415at2759"/>
<feature type="domain" description="Alpha-type protein kinase" evidence="7">
    <location>
        <begin position="381"/>
        <end position="620"/>
    </location>
</feature>
<evidence type="ECO:0000256" key="2">
    <source>
        <dbReference type="ARBA" id="ARBA00022679"/>
    </source>
</evidence>
<keyword evidence="5" id="KW-0067">ATP-binding</keyword>
<sequence length="664" mass="72679">MFSCGAIGAGKIGRTVHEAAMWANMQLTHSENPFLLIGNNGKCRNICLVALVALSLSPYYPLLVAVCVHCGATYEFLDEPFICGVCVDYEGPGGTAEIADNAVSNPANPKTHSRHKAAAPESDDEIDINEDQALKRRAAEIMGSLSSSYARASSRGAPGVKVAPPKVKGGQAHQAPPSKKPVQRINVRIDKIVNLGVGKRASMPPGFSWARILEIPEDTKMKEVLKRILEVVDREMTKAHDVRVYFANQMVLMWATSKTEVSAEYLKLPTLGDFWRAVSHNLNYVKATDRKINRVDLYVNVKYNPEGGNGGDDENEDDSEANLDKSKAAKSKTTYETRSGPGNQRKRTRIAASGGDAYHTEVSTAIGVTYEVEKMQLVAVNGNPKQIKWVTSSTLHEVVIENTSFASGETKHVYKLTMGGNMFAAKRFYNIGQGAFAPVSNEDNLQNIKDEVLRQYVAKLSAEKFMEAARSDNISIYDLCFEDPMVLVVKRGADKGQAFLVDFFYEDADLAMSKFSGTDEAGHHADLVGRTSDAWAHFSYWDSGETIVFVDIQGIDTAMLPSTTPRNGSSEGLKLILFDIMIHSKKKRYGLGDKGPEGLQRFKEQHTCNSICRKLELPALSGAAANNDDDIFTPKSTISTDTAESEPDAPRDIPAEENAGDDET</sequence>
<dbReference type="InterPro" id="IPR051852">
    <property type="entry name" value="Alpha-type_PK"/>
</dbReference>
<keyword evidence="2" id="KW-0808">Transferase</keyword>
<name>A0A8H5FCB8_9AGAR</name>
<dbReference type="Proteomes" id="UP000541558">
    <property type="component" value="Unassembled WGS sequence"/>
</dbReference>
<feature type="region of interest" description="Disordered" evidence="6">
    <location>
        <begin position="304"/>
        <end position="350"/>
    </location>
</feature>
<keyword evidence="3" id="KW-0547">Nucleotide-binding</keyword>
<keyword evidence="1" id="KW-0723">Serine/threonine-protein kinase</keyword>
<evidence type="ECO:0000313" key="8">
    <source>
        <dbReference type="EMBL" id="KAF5331243.1"/>
    </source>
</evidence>
<feature type="region of interest" description="Disordered" evidence="6">
    <location>
        <begin position="625"/>
        <end position="664"/>
    </location>
</feature>
<gene>
    <name evidence="8" type="ORF">D9611_013142</name>
</gene>
<evidence type="ECO:0000256" key="1">
    <source>
        <dbReference type="ARBA" id="ARBA00022527"/>
    </source>
</evidence>
<feature type="compositionally biased region" description="Polar residues" evidence="6">
    <location>
        <begin position="331"/>
        <end position="342"/>
    </location>
</feature>
<accession>A0A8H5FCB8</accession>
<dbReference type="SMART" id="SM00811">
    <property type="entry name" value="Alpha_kinase"/>
    <property type="match status" value="1"/>
</dbReference>
<dbReference type="Gene3D" id="3.20.200.10">
    <property type="entry name" value="MHCK/EF2 kinase"/>
    <property type="match status" value="1"/>
</dbReference>